<organism evidence="1 2">
    <name type="scientific">Cetraspora pellucida</name>
    <dbReference type="NCBI Taxonomy" id="1433469"/>
    <lineage>
        <taxon>Eukaryota</taxon>
        <taxon>Fungi</taxon>
        <taxon>Fungi incertae sedis</taxon>
        <taxon>Mucoromycota</taxon>
        <taxon>Glomeromycotina</taxon>
        <taxon>Glomeromycetes</taxon>
        <taxon>Diversisporales</taxon>
        <taxon>Gigasporaceae</taxon>
        <taxon>Cetraspora</taxon>
    </lineage>
</organism>
<comment type="caution">
    <text evidence="1">The sequence shown here is derived from an EMBL/GenBank/DDBJ whole genome shotgun (WGS) entry which is preliminary data.</text>
</comment>
<keyword evidence="2" id="KW-1185">Reference proteome</keyword>
<accession>A0ACA9K2U8</accession>
<protein>
    <submittedName>
        <fullName evidence="1">9307_t:CDS:1</fullName>
    </submittedName>
</protein>
<evidence type="ECO:0000313" key="1">
    <source>
        <dbReference type="EMBL" id="CAG8449228.1"/>
    </source>
</evidence>
<name>A0ACA9K2U8_9GLOM</name>
<dbReference type="EMBL" id="CAJVPW010000294">
    <property type="protein sequence ID" value="CAG8449228.1"/>
    <property type="molecule type" value="Genomic_DNA"/>
</dbReference>
<gene>
    <name evidence="1" type="ORF">SPELUC_LOCUS696</name>
</gene>
<reference evidence="1" key="1">
    <citation type="submission" date="2021-06" db="EMBL/GenBank/DDBJ databases">
        <authorList>
            <person name="Kallberg Y."/>
            <person name="Tangrot J."/>
            <person name="Rosling A."/>
        </authorList>
    </citation>
    <scope>NUCLEOTIDE SEQUENCE</scope>
    <source>
        <strain evidence="1">28 12/20/2015</strain>
    </source>
</reference>
<dbReference type="Proteomes" id="UP000789366">
    <property type="component" value="Unassembled WGS sequence"/>
</dbReference>
<evidence type="ECO:0000313" key="2">
    <source>
        <dbReference type="Proteomes" id="UP000789366"/>
    </source>
</evidence>
<sequence length="107" mass="12439">MHSTKLQVKEQLHVVKEKINGESWRYYYIKIKKVCTYKDNNNFAHRCDAIRIEYSTIWVTQISVLKRDLTQNDSYTGMAQRFSSPALVIFGISRQAACSISAGKYRV</sequence>
<proteinExistence type="predicted"/>